<organism evidence="1 2">
    <name type="scientific">Onishia taeanensis</name>
    <dbReference type="NCBI Taxonomy" id="284577"/>
    <lineage>
        <taxon>Bacteria</taxon>
        <taxon>Pseudomonadati</taxon>
        <taxon>Pseudomonadota</taxon>
        <taxon>Gammaproteobacteria</taxon>
        <taxon>Oceanospirillales</taxon>
        <taxon>Halomonadaceae</taxon>
        <taxon>Onishia</taxon>
    </lineage>
</organism>
<dbReference type="InterPro" id="IPR021431">
    <property type="entry name" value="DUF3080"/>
</dbReference>
<sequence length="338" mass="38378">MMAVTLTLAGCERGTEVKALFTDYLEHLATALEVDPPTLAAPPNIAAFPEDDARLFELPDIREGMLDIYALRECQIAALVANRNNQLGKVAAPSQRWLYELELWRRLEACRHSPVAKRLDDEDRQRLERLARLKAERMPKASWNALFGSEEWTGSFSRASGPLSPEALTRPNQALAALAYLRTMTARQLDADWQPDSSTLEQHLKALREEPLSAQVLRSLQLASLRLEETNRLFDAAEAESTCPLTDTERLTAWRAQVMERLGPYLEGLTQFAGSWLGAVDALLNVQKVSRQPIDDYRHDWLSLDNPEAPWQRFLNARKSHDQHWQQLIRRCSNNNGV</sequence>
<dbReference type="EMBL" id="FNCI01000015">
    <property type="protein sequence ID" value="SDG48803.1"/>
    <property type="molecule type" value="Genomic_DNA"/>
</dbReference>
<evidence type="ECO:0000313" key="2">
    <source>
        <dbReference type="Proteomes" id="UP000198641"/>
    </source>
</evidence>
<dbReference type="STRING" id="284577.SAMN05216571_11569"/>
<protein>
    <recommendedName>
        <fullName evidence="3">DUF3080 family protein</fullName>
    </recommendedName>
</protein>
<proteinExistence type="predicted"/>
<dbReference type="RefSeq" id="WP_245696511.1">
    <property type="nucleotide sequence ID" value="NZ_FNCI01000015.1"/>
</dbReference>
<evidence type="ECO:0000313" key="1">
    <source>
        <dbReference type="EMBL" id="SDG48803.1"/>
    </source>
</evidence>
<keyword evidence="2" id="KW-1185">Reference proteome</keyword>
<dbReference type="Proteomes" id="UP000198641">
    <property type="component" value="Unassembled WGS sequence"/>
</dbReference>
<name>A0A1G7UMT2_9GAMM</name>
<dbReference type="AlphaFoldDB" id="A0A1G7UMT2"/>
<accession>A0A1G7UMT2</accession>
<dbReference type="Pfam" id="PF11279">
    <property type="entry name" value="DUF3080"/>
    <property type="match status" value="1"/>
</dbReference>
<gene>
    <name evidence="1" type="ORF">SAMN05216571_11569</name>
</gene>
<evidence type="ECO:0008006" key="3">
    <source>
        <dbReference type="Google" id="ProtNLM"/>
    </source>
</evidence>
<reference evidence="1 2" key="1">
    <citation type="submission" date="2016-10" db="EMBL/GenBank/DDBJ databases">
        <authorList>
            <person name="de Groot N.N."/>
        </authorList>
    </citation>
    <scope>NUCLEOTIDE SEQUENCE [LARGE SCALE GENOMIC DNA]</scope>
    <source>
        <strain evidence="1 2">BH539</strain>
    </source>
</reference>